<keyword evidence="2" id="KW-0285">Flavoprotein</keyword>
<dbReference type="Gene3D" id="3.90.700.10">
    <property type="entry name" value="Succinate dehydrogenase/fumarate reductase flavoprotein, catalytic domain"/>
    <property type="match status" value="1"/>
</dbReference>
<dbReference type="Pfam" id="PF00890">
    <property type="entry name" value="FAD_binding_2"/>
    <property type="match status" value="2"/>
</dbReference>
<evidence type="ECO:0000256" key="3">
    <source>
        <dbReference type="ARBA" id="ARBA00022827"/>
    </source>
</evidence>
<dbReference type="InterPro" id="IPR050315">
    <property type="entry name" value="FAD-oxidoreductase_2"/>
</dbReference>
<dbReference type="RefSeq" id="WP_132030731.1">
    <property type="nucleotide sequence ID" value="NZ_SMAI01000003.1"/>
</dbReference>
<comment type="cofactor">
    <cofactor evidence="1">
        <name>FAD</name>
        <dbReference type="ChEBI" id="CHEBI:57692"/>
    </cofactor>
</comment>
<dbReference type="PANTHER" id="PTHR43400">
    <property type="entry name" value="FUMARATE REDUCTASE"/>
    <property type="match status" value="1"/>
</dbReference>
<name>A0A4R3LZV2_9HYPH</name>
<dbReference type="GO" id="GO:0008202">
    <property type="term" value="P:steroid metabolic process"/>
    <property type="evidence" value="ECO:0007669"/>
    <property type="project" value="UniProtKB-ARBA"/>
</dbReference>
<reference evidence="6 7" key="1">
    <citation type="submission" date="2019-03" db="EMBL/GenBank/DDBJ databases">
        <title>Genomic Encyclopedia of Type Strains, Phase IV (KMG-IV): sequencing the most valuable type-strain genomes for metagenomic binning, comparative biology and taxonomic classification.</title>
        <authorList>
            <person name="Goeker M."/>
        </authorList>
    </citation>
    <scope>NUCLEOTIDE SEQUENCE [LARGE SCALE GENOMIC DNA]</scope>
    <source>
        <strain evidence="6 7">DSM 9035</strain>
    </source>
</reference>
<dbReference type="AlphaFoldDB" id="A0A4R3LZV2"/>
<comment type="caution">
    <text evidence="6">The sequence shown here is derived from an EMBL/GenBank/DDBJ whole genome shotgun (WGS) entry which is preliminary data.</text>
</comment>
<proteinExistence type="predicted"/>
<keyword evidence="3" id="KW-0274">FAD</keyword>
<keyword evidence="7" id="KW-1185">Reference proteome</keyword>
<evidence type="ECO:0000256" key="2">
    <source>
        <dbReference type="ARBA" id="ARBA00022630"/>
    </source>
</evidence>
<evidence type="ECO:0000256" key="1">
    <source>
        <dbReference type="ARBA" id="ARBA00001974"/>
    </source>
</evidence>
<feature type="domain" description="FAD-dependent oxidoreductase 2 FAD-binding" evidence="5">
    <location>
        <begin position="21"/>
        <end position="251"/>
    </location>
</feature>
<dbReference type="OrthoDB" id="3178130at2"/>
<gene>
    <name evidence="6" type="ORF">EDC64_103326</name>
</gene>
<keyword evidence="4" id="KW-0560">Oxidoreductase</keyword>
<dbReference type="InterPro" id="IPR036188">
    <property type="entry name" value="FAD/NAD-bd_sf"/>
</dbReference>
<dbReference type="Gene3D" id="3.50.50.60">
    <property type="entry name" value="FAD/NAD(P)-binding domain"/>
    <property type="match status" value="1"/>
</dbReference>
<feature type="domain" description="FAD-dependent oxidoreductase 2 FAD-binding" evidence="5">
    <location>
        <begin position="313"/>
        <end position="478"/>
    </location>
</feature>
<accession>A0A4R3LZV2</accession>
<dbReference type="PANTHER" id="PTHR43400:SF10">
    <property type="entry name" value="3-OXOSTEROID 1-DEHYDROGENASE"/>
    <property type="match status" value="1"/>
</dbReference>
<evidence type="ECO:0000313" key="7">
    <source>
        <dbReference type="Proteomes" id="UP000294664"/>
    </source>
</evidence>
<sequence>MDAVRTAPAVAGARRDGGTFDVIVVGAGGAGLAAAIEAQSLGRSTLLLEKAEKIGGTTGRSVGSVAATNTSHQIRKGIKDSPEEHLRDLGAFNAKLNLPGNPVFARMLVENVPDTFRWLEESGLEFFGPMTELPHRKQRMHNVIPDSRAYPFHLGRRARKLGVDIRTAAPVEELILEDGRVVGVVATIAGRATAFRARGGVVLSCGDYSADGKSRARHISPTMANVTPVNPYNTGDGHRMVEALGGRIINGHLHLSGLRFPPPPPKWYSRIPPYRPVARFMRWALENLPGVVTNRLITGFLTTVLVPSYKMFHEGAILVNARGERFTDETRDSAAEMGAQPDQKAYILLDGPLARKFSGYPYYVSTASGFSYASMEDYRQNRKDIFHEAPTLAGLAGQIGVPAAALEQTLATLNAERARDPKPGRPELKEGPYVALGPVRYYINFTDGGLAVNERLEVLGAGDRPVPGLYAAGLTGMGGVLLEGHGHHLGWVFTSGRIAARHAAYRVTTADLPEAGPAL</sequence>
<dbReference type="SUPFAM" id="SSF56425">
    <property type="entry name" value="Succinate dehydrogenase/fumarate reductase flavoprotein, catalytic domain"/>
    <property type="match status" value="1"/>
</dbReference>
<dbReference type="InterPro" id="IPR027477">
    <property type="entry name" value="Succ_DH/fumarate_Rdtase_cat_sf"/>
</dbReference>
<evidence type="ECO:0000259" key="5">
    <source>
        <dbReference type="Pfam" id="PF00890"/>
    </source>
</evidence>
<dbReference type="SUPFAM" id="SSF51905">
    <property type="entry name" value="FAD/NAD(P)-binding domain"/>
    <property type="match status" value="1"/>
</dbReference>
<evidence type="ECO:0000256" key="4">
    <source>
        <dbReference type="ARBA" id="ARBA00023002"/>
    </source>
</evidence>
<dbReference type="Proteomes" id="UP000294664">
    <property type="component" value="Unassembled WGS sequence"/>
</dbReference>
<dbReference type="EMBL" id="SMAI01000003">
    <property type="protein sequence ID" value="TCT06222.1"/>
    <property type="molecule type" value="Genomic_DNA"/>
</dbReference>
<dbReference type="GO" id="GO:0016491">
    <property type="term" value="F:oxidoreductase activity"/>
    <property type="evidence" value="ECO:0007669"/>
    <property type="project" value="UniProtKB-KW"/>
</dbReference>
<evidence type="ECO:0000313" key="6">
    <source>
        <dbReference type="EMBL" id="TCT06222.1"/>
    </source>
</evidence>
<protein>
    <submittedName>
        <fullName evidence="6">Fumarate reductase flavoprotein subunit/urocanate reductase</fullName>
    </submittedName>
</protein>
<organism evidence="6 7">
    <name type="scientific">Aquabacter spiritensis</name>
    <dbReference type="NCBI Taxonomy" id="933073"/>
    <lineage>
        <taxon>Bacteria</taxon>
        <taxon>Pseudomonadati</taxon>
        <taxon>Pseudomonadota</taxon>
        <taxon>Alphaproteobacteria</taxon>
        <taxon>Hyphomicrobiales</taxon>
        <taxon>Xanthobacteraceae</taxon>
        <taxon>Aquabacter</taxon>
    </lineage>
</organism>
<dbReference type="InterPro" id="IPR003953">
    <property type="entry name" value="FAD-dep_OxRdtase_2_FAD-bd"/>
</dbReference>